<evidence type="ECO:0000256" key="4">
    <source>
        <dbReference type="ARBA" id="ARBA00022898"/>
    </source>
</evidence>
<organism evidence="6 7">
    <name type="scientific">bacterium (Candidatus Ratteibacteria) CG01_land_8_20_14_3_00_40_19</name>
    <dbReference type="NCBI Taxonomy" id="2014290"/>
    <lineage>
        <taxon>Bacteria</taxon>
        <taxon>Candidatus Ratteibacteria</taxon>
    </lineage>
</organism>
<dbReference type="AlphaFoldDB" id="A0A2M7E7R0"/>
<dbReference type="GO" id="GO:0030170">
    <property type="term" value="F:pyridoxal phosphate binding"/>
    <property type="evidence" value="ECO:0007669"/>
    <property type="project" value="InterPro"/>
</dbReference>
<dbReference type="PANTHER" id="PTHR43094">
    <property type="entry name" value="AMINOTRANSFERASE"/>
    <property type="match status" value="1"/>
</dbReference>
<accession>A0A2M7E7R0</accession>
<evidence type="ECO:0000256" key="3">
    <source>
        <dbReference type="ARBA" id="ARBA00022679"/>
    </source>
</evidence>
<evidence type="ECO:0000256" key="5">
    <source>
        <dbReference type="RuleBase" id="RU003560"/>
    </source>
</evidence>
<evidence type="ECO:0000256" key="1">
    <source>
        <dbReference type="ARBA" id="ARBA00008954"/>
    </source>
</evidence>
<dbReference type="InterPro" id="IPR015424">
    <property type="entry name" value="PyrdxlP-dep_Trfase"/>
</dbReference>
<dbReference type="Pfam" id="PF00202">
    <property type="entry name" value="Aminotran_3"/>
    <property type="match status" value="1"/>
</dbReference>
<dbReference type="PIRSF" id="PIRSF000521">
    <property type="entry name" value="Transaminase_4ab_Lys_Orn"/>
    <property type="match status" value="1"/>
</dbReference>
<dbReference type="InterPro" id="IPR005814">
    <property type="entry name" value="Aminotrans_3"/>
</dbReference>
<keyword evidence="3 6" id="KW-0808">Transferase</keyword>
<evidence type="ECO:0000256" key="2">
    <source>
        <dbReference type="ARBA" id="ARBA00022576"/>
    </source>
</evidence>
<comment type="caution">
    <text evidence="6">The sequence shown here is derived from an EMBL/GenBank/DDBJ whole genome shotgun (WGS) entry which is preliminary data.</text>
</comment>
<dbReference type="Proteomes" id="UP000228886">
    <property type="component" value="Unassembled WGS sequence"/>
</dbReference>
<comment type="similarity">
    <text evidence="1 5">Belongs to the class-III pyridoxal-phosphate-dependent aminotransferase family.</text>
</comment>
<protein>
    <submittedName>
        <fullName evidence="6">Aspartate aminotransferase family protein</fullName>
    </submittedName>
</protein>
<name>A0A2M7E7R0_9BACT</name>
<dbReference type="Gene3D" id="3.40.640.10">
    <property type="entry name" value="Type I PLP-dependent aspartate aminotransferase-like (Major domain)"/>
    <property type="match status" value="1"/>
</dbReference>
<dbReference type="InterPro" id="IPR015421">
    <property type="entry name" value="PyrdxlP-dep_Trfase_major"/>
</dbReference>
<dbReference type="PANTHER" id="PTHR43094:SF1">
    <property type="entry name" value="AMINOTRANSFERASE CLASS-III"/>
    <property type="match status" value="1"/>
</dbReference>
<keyword evidence="4 5" id="KW-0663">Pyridoxal phosphate</keyword>
<dbReference type="GO" id="GO:0008483">
    <property type="term" value="F:transaminase activity"/>
    <property type="evidence" value="ECO:0007669"/>
    <property type="project" value="UniProtKB-KW"/>
</dbReference>
<reference evidence="7" key="1">
    <citation type="submission" date="2017-09" db="EMBL/GenBank/DDBJ databases">
        <title>Depth-based differentiation of microbial function through sediment-hosted aquifers and enrichment of novel symbionts in the deep terrestrial subsurface.</title>
        <authorList>
            <person name="Probst A.J."/>
            <person name="Ladd B."/>
            <person name="Jarett J.K."/>
            <person name="Geller-Mcgrath D.E."/>
            <person name="Sieber C.M.K."/>
            <person name="Emerson J.B."/>
            <person name="Anantharaman K."/>
            <person name="Thomas B.C."/>
            <person name="Malmstrom R."/>
            <person name="Stieglmeier M."/>
            <person name="Klingl A."/>
            <person name="Woyke T."/>
            <person name="Ryan C.M."/>
            <person name="Banfield J.F."/>
        </authorList>
    </citation>
    <scope>NUCLEOTIDE SEQUENCE [LARGE SCALE GENOMIC DNA]</scope>
</reference>
<dbReference type="FunFam" id="3.40.640.10:FF:000014">
    <property type="entry name" value="Adenosylmethionine-8-amino-7-oxononanoate aminotransferase, probable"/>
    <property type="match status" value="1"/>
</dbReference>
<dbReference type="SUPFAM" id="SSF53383">
    <property type="entry name" value="PLP-dependent transferases"/>
    <property type="match status" value="1"/>
</dbReference>
<dbReference type="Gene3D" id="3.90.1150.10">
    <property type="entry name" value="Aspartate Aminotransferase, domain 1"/>
    <property type="match status" value="1"/>
</dbReference>
<proteinExistence type="inferred from homology"/>
<evidence type="ECO:0000313" key="6">
    <source>
        <dbReference type="EMBL" id="PIV63782.1"/>
    </source>
</evidence>
<keyword evidence="2 6" id="KW-0032">Aminotransferase</keyword>
<evidence type="ECO:0000313" key="7">
    <source>
        <dbReference type="Proteomes" id="UP000228886"/>
    </source>
</evidence>
<sequence>MDEKEIKRLKEDAVKYIIPHFASNSELAKGAKIFTKGEGCYVYDIEGNKYFDTFATLLTTVSGHNRPEIKEAIIRQLDELEFFPNYVDTFTLPLINLSRKLAQIMPGDLSVSFYVNSGSEANETALKIARQYHLENGQPHRYKFIARRDSYHATTLGASSVTGLKWFREYFEPLLPGCIFVSAARERDCPPGMDSRTYGQKLLQELEETIEDESPESIAGIIMDPLPGSNTAYPLPPAGYLEGVRALCDKYGIVLIFDEIQSGFGKTGKWFFCEHYDVVPDIMTIGKGFAGGYIPLAAAVMTKKIADVFRKKPGCELRSGSTYGGHTLACAAALANISVIEKNNLVQNAARLGAYLEKRLNEMKNKYALVDRCSGIGLLWAIILKADAKLKVGTWLRDWCWKHKMILRNNGDMLVVAPSLTISQQEADEMLDKIDQAISEAIKRFKL</sequence>
<dbReference type="EMBL" id="PETL01000268">
    <property type="protein sequence ID" value="PIV63782.1"/>
    <property type="molecule type" value="Genomic_DNA"/>
</dbReference>
<gene>
    <name evidence="6" type="ORF">COS11_05610</name>
</gene>
<dbReference type="CDD" id="cd00610">
    <property type="entry name" value="OAT_like"/>
    <property type="match status" value="1"/>
</dbReference>
<dbReference type="InterPro" id="IPR015422">
    <property type="entry name" value="PyrdxlP-dep_Trfase_small"/>
</dbReference>